<dbReference type="CDD" id="cd07377">
    <property type="entry name" value="WHTH_GntR"/>
    <property type="match status" value="1"/>
</dbReference>
<feature type="domain" description="HTH gntR-type" evidence="4">
    <location>
        <begin position="2"/>
        <end position="70"/>
    </location>
</feature>
<dbReference type="SUPFAM" id="SSF64288">
    <property type="entry name" value="Chorismate lyase-like"/>
    <property type="match status" value="1"/>
</dbReference>
<dbReference type="InterPro" id="IPR028978">
    <property type="entry name" value="Chorismate_lyase_/UTRA_dom_sf"/>
</dbReference>
<keyword evidence="1" id="KW-0805">Transcription regulation</keyword>
<dbReference type="SMART" id="SM00345">
    <property type="entry name" value="HTH_GNTR"/>
    <property type="match status" value="1"/>
</dbReference>
<dbReference type="InterPro" id="IPR011663">
    <property type="entry name" value="UTRA"/>
</dbReference>
<evidence type="ECO:0000256" key="2">
    <source>
        <dbReference type="ARBA" id="ARBA00023125"/>
    </source>
</evidence>
<keyword evidence="3" id="KW-0804">Transcription</keyword>
<dbReference type="SMART" id="SM00866">
    <property type="entry name" value="UTRA"/>
    <property type="match status" value="1"/>
</dbReference>
<dbReference type="OrthoDB" id="9808698at2"/>
<dbReference type="GO" id="GO:0003700">
    <property type="term" value="F:DNA-binding transcription factor activity"/>
    <property type="evidence" value="ECO:0007669"/>
    <property type="project" value="InterPro"/>
</dbReference>
<dbReference type="InterPro" id="IPR036390">
    <property type="entry name" value="WH_DNA-bd_sf"/>
</dbReference>
<evidence type="ECO:0000256" key="3">
    <source>
        <dbReference type="ARBA" id="ARBA00023163"/>
    </source>
</evidence>
<dbReference type="Gene3D" id="1.10.10.10">
    <property type="entry name" value="Winged helix-like DNA-binding domain superfamily/Winged helix DNA-binding domain"/>
    <property type="match status" value="1"/>
</dbReference>
<dbReference type="InterPro" id="IPR000524">
    <property type="entry name" value="Tscrpt_reg_HTH_GntR"/>
</dbReference>
<evidence type="ECO:0000256" key="1">
    <source>
        <dbReference type="ARBA" id="ARBA00023015"/>
    </source>
</evidence>
<proteinExistence type="predicted"/>
<dbReference type="SUPFAM" id="SSF46785">
    <property type="entry name" value="Winged helix' DNA-binding domain"/>
    <property type="match status" value="1"/>
</dbReference>
<dbReference type="InterPro" id="IPR050679">
    <property type="entry name" value="Bact_HTH_transcr_reg"/>
</dbReference>
<evidence type="ECO:0000313" key="5">
    <source>
        <dbReference type="EMBL" id="QJR82534.1"/>
    </source>
</evidence>
<organism evidence="5 6">
    <name type="scientific">Alteromonas pelagimontana</name>
    <dbReference type="NCBI Taxonomy" id="1858656"/>
    <lineage>
        <taxon>Bacteria</taxon>
        <taxon>Pseudomonadati</taxon>
        <taxon>Pseudomonadota</taxon>
        <taxon>Gammaproteobacteria</taxon>
        <taxon>Alteromonadales</taxon>
        <taxon>Alteromonadaceae</taxon>
        <taxon>Alteromonas/Salinimonas group</taxon>
        <taxon>Alteromonas</taxon>
    </lineage>
</organism>
<dbReference type="InterPro" id="IPR036388">
    <property type="entry name" value="WH-like_DNA-bd_sf"/>
</dbReference>
<sequence>MLPRYITIKSALLDAIESGELQPGDQIDSENQLALRYKVSRMTARRAMTELVEEGILARSQGLGTFVSDSRPMSSMLKIVGVQEEIRSRGHQYQARLLVKDKIFASEQQSKWLGVAPGAELYFTRVVHYENQVAVQLEERLVSPVWAPDYLQQDFNKVTANEYLNLVAPLTEADHIVEAMLPSDTDADVLEIPLQQPCLRITRRTYSARGIVSFALLTHPGNRYRLGGHLQFDAPVKELKK</sequence>
<protein>
    <submittedName>
        <fullName evidence="5">UTRA domain-containing protein</fullName>
    </submittedName>
</protein>
<keyword evidence="6" id="KW-1185">Reference proteome</keyword>
<dbReference type="RefSeq" id="WP_075609483.1">
    <property type="nucleotide sequence ID" value="NZ_CP052766.1"/>
</dbReference>
<accession>A0A6M4MH44</accession>
<reference evidence="5 6" key="2">
    <citation type="submission" date="2020-04" db="EMBL/GenBank/DDBJ databases">
        <title>Complete genome sequence of Alteromonas pelagimontana 5.12T.</title>
        <authorList>
            <person name="Sinha R.K."/>
            <person name="Krishnan K.P."/>
            <person name="Kurian J.P."/>
        </authorList>
    </citation>
    <scope>NUCLEOTIDE SEQUENCE [LARGE SCALE GENOMIC DNA]</scope>
    <source>
        <strain evidence="5 6">5.12</strain>
    </source>
</reference>
<name>A0A6M4MH44_9ALTE</name>
<dbReference type="GO" id="GO:0003677">
    <property type="term" value="F:DNA binding"/>
    <property type="evidence" value="ECO:0007669"/>
    <property type="project" value="UniProtKB-KW"/>
</dbReference>
<dbReference type="PRINTS" id="PR00035">
    <property type="entry name" value="HTHGNTR"/>
</dbReference>
<dbReference type="EMBL" id="CP052766">
    <property type="protein sequence ID" value="QJR82534.1"/>
    <property type="molecule type" value="Genomic_DNA"/>
</dbReference>
<dbReference type="PANTHER" id="PTHR44846">
    <property type="entry name" value="MANNOSYL-D-GLYCERATE TRANSPORT/METABOLISM SYSTEM REPRESSOR MNGR-RELATED"/>
    <property type="match status" value="1"/>
</dbReference>
<dbReference type="KEGG" id="apel:CA267_018125"/>
<dbReference type="Pfam" id="PF07702">
    <property type="entry name" value="UTRA"/>
    <property type="match status" value="1"/>
</dbReference>
<dbReference type="Pfam" id="PF00392">
    <property type="entry name" value="GntR"/>
    <property type="match status" value="1"/>
</dbReference>
<dbReference type="PANTHER" id="PTHR44846:SF16">
    <property type="entry name" value="TRANSCRIPTIONAL REGULATOR PHNF-RELATED"/>
    <property type="match status" value="1"/>
</dbReference>
<evidence type="ECO:0000313" key="6">
    <source>
        <dbReference type="Proteomes" id="UP000219285"/>
    </source>
</evidence>
<evidence type="ECO:0000259" key="4">
    <source>
        <dbReference type="PROSITE" id="PS50949"/>
    </source>
</evidence>
<dbReference type="PROSITE" id="PS50949">
    <property type="entry name" value="HTH_GNTR"/>
    <property type="match status" value="1"/>
</dbReference>
<reference evidence="6" key="1">
    <citation type="submission" date="2014-12" db="EMBL/GenBank/DDBJ databases">
        <title>Complete genome sequence of a multi-drug resistant Klebsiella pneumoniae.</title>
        <authorList>
            <person name="Hua X."/>
            <person name="Chen Q."/>
            <person name="Li X."/>
            <person name="Feng Y."/>
            <person name="Ruan Z."/>
            <person name="Yu Y."/>
        </authorList>
    </citation>
    <scope>NUCLEOTIDE SEQUENCE [LARGE SCALE GENOMIC DNA]</scope>
    <source>
        <strain evidence="6">5.12</strain>
    </source>
</reference>
<gene>
    <name evidence="5" type="ORF">CA267_018125</name>
</gene>
<dbReference type="AlphaFoldDB" id="A0A6M4MH44"/>
<keyword evidence="2" id="KW-0238">DNA-binding</keyword>
<dbReference type="Proteomes" id="UP000219285">
    <property type="component" value="Chromosome"/>
</dbReference>
<dbReference type="Gene3D" id="3.40.1410.10">
    <property type="entry name" value="Chorismate lyase-like"/>
    <property type="match status" value="1"/>
</dbReference>